<accession>A0AAN7DK39</accession>
<feature type="compositionally biased region" description="Basic and acidic residues" evidence="1">
    <location>
        <begin position="251"/>
        <end position="270"/>
    </location>
</feature>
<dbReference type="PANTHER" id="PTHR12550:SF70">
    <property type="entry name" value="JIL-1 ANCHORING AND STABILIZING PROTEIN, ISOFORM A"/>
    <property type="match status" value="1"/>
</dbReference>
<dbReference type="GeneID" id="89945272"/>
<dbReference type="InterPro" id="IPR000313">
    <property type="entry name" value="PWWP_dom"/>
</dbReference>
<gene>
    <name evidence="3" type="ORF">ATC70_001570</name>
</gene>
<dbReference type="InterPro" id="IPR017923">
    <property type="entry name" value="TFIIS_N"/>
</dbReference>
<dbReference type="AlphaFoldDB" id="A0AAN7DK39"/>
<feature type="compositionally biased region" description="Acidic residues" evidence="1">
    <location>
        <begin position="182"/>
        <end position="194"/>
    </location>
</feature>
<comment type="caution">
    <text evidence="3">The sequence shown here is derived from an EMBL/GenBank/DDBJ whole genome shotgun (WGS) entry which is preliminary data.</text>
</comment>
<dbReference type="SMART" id="SM00293">
    <property type="entry name" value="PWWP"/>
    <property type="match status" value="1"/>
</dbReference>
<dbReference type="PANTHER" id="PTHR12550">
    <property type="entry name" value="HEPATOMA-DERIVED GROWTH FACTOR-RELATED"/>
    <property type="match status" value="1"/>
</dbReference>
<sequence>MSPREYIPGDTVFAKLKGYPWWPARIENDKEIPAKVLKQKTKSKGLLYTVFFYGSRDYGFFGPDCIRPFDREAVERDLKDKKFKTKDLENAVHQALDPSILRAQEEAEAAAAAAEEEDEDEPEEGDDEEDKAAEDDDEEDEEEEPVVKPKRKDRKKPASSAADKKRKAPTTKKRAASKKNIEDEDEEDDAEENEATSTPPPSSTAQSKKTKTTTKKASPSEKKRARLSEPESASESDRKKRRKSLSTEQEEDHHTKRESSTVSRKSEEPNSHNSVGHIEKQEDLDMFKKTPEYKKIYHIRHKLQKLVYEKKPGEIAKDDFARVSQVVKEIEDSQMTYDLLRYTKIGKVVKFACSYDYGDDEHKINQRCQQLMKNWKSLIIPETRSASVEQHEQQS</sequence>
<dbReference type="Gene3D" id="1.20.930.10">
    <property type="entry name" value="Conserved domain common to transcription factors TFIIS, elongin A, CRSP70"/>
    <property type="match status" value="1"/>
</dbReference>
<dbReference type="CDD" id="cd05162">
    <property type="entry name" value="PWWP"/>
    <property type="match status" value="1"/>
</dbReference>
<dbReference type="SUPFAM" id="SSF63748">
    <property type="entry name" value="Tudor/PWWP/MBT"/>
    <property type="match status" value="1"/>
</dbReference>
<protein>
    <recommendedName>
        <fullName evidence="2">PWWP domain-containing protein</fullName>
    </recommendedName>
</protein>
<name>A0AAN7DK39_9FUNG</name>
<evidence type="ECO:0000313" key="4">
    <source>
        <dbReference type="Proteomes" id="UP001304243"/>
    </source>
</evidence>
<evidence type="ECO:0000313" key="3">
    <source>
        <dbReference type="EMBL" id="KAK4518218.1"/>
    </source>
</evidence>
<feature type="compositionally biased region" description="Basic residues" evidence="1">
    <location>
        <begin position="164"/>
        <end position="177"/>
    </location>
</feature>
<dbReference type="Gene3D" id="2.30.30.140">
    <property type="match status" value="1"/>
</dbReference>
<dbReference type="SUPFAM" id="SSF47676">
    <property type="entry name" value="Conserved domain common to transcription factors TFIIS, elongin A, CRSP70"/>
    <property type="match status" value="1"/>
</dbReference>
<dbReference type="InterPro" id="IPR035441">
    <property type="entry name" value="TFIIS/LEDGF_dom_sf"/>
</dbReference>
<dbReference type="PROSITE" id="PS50812">
    <property type="entry name" value="PWWP"/>
    <property type="match status" value="1"/>
</dbReference>
<reference evidence="3 4" key="1">
    <citation type="submission" date="2022-11" db="EMBL/GenBank/DDBJ databases">
        <title>Mucor velutinosus strain NIH1002 WGS.</title>
        <authorList>
            <person name="Subramanian P."/>
            <person name="Mullikin J.C."/>
            <person name="Segre J.A."/>
            <person name="Zelazny A.M."/>
        </authorList>
    </citation>
    <scope>NUCLEOTIDE SEQUENCE [LARGE SCALE GENOMIC DNA]</scope>
    <source>
        <strain evidence="3 4">NIH1002</strain>
    </source>
</reference>
<feature type="domain" description="PWWP" evidence="2">
    <location>
        <begin position="8"/>
        <end position="72"/>
    </location>
</feature>
<dbReference type="Proteomes" id="UP001304243">
    <property type="component" value="Unassembled WGS sequence"/>
</dbReference>
<feature type="compositionally biased region" description="Basic residues" evidence="1">
    <location>
        <begin position="148"/>
        <end position="157"/>
    </location>
</feature>
<feature type="compositionally biased region" description="Acidic residues" evidence="1">
    <location>
        <begin position="114"/>
        <end position="144"/>
    </location>
</feature>
<evidence type="ECO:0000259" key="2">
    <source>
        <dbReference type="PROSITE" id="PS50812"/>
    </source>
</evidence>
<feature type="compositionally biased region" description="Basic and acidic residues" evidence="1">
    <location>
        <begin position="218"/>
        <end position="229"/>
    </location>
</feature>
<feature type="region of interest" description="Disordered" evidence="1">
    <location>
        <begin position="105"/>
        <end position="283"/>
    </location>
</feature>
<evidence type="ECO:0000256" key="1">
    <source>
        <dbReference type="SAM" id="MobiDB-lite"/>
    </source>
</evidence>
<dbReference type="Pfam" id="PF08711">
    <property type="entry name" value="Med26"/>
    <property type="match status" value="1"/>
</dbReference>
<proteinExistence type="predicted"/>
<dbReference type="RefSeq" id="XP_064684884.1">
    <property type="nucleotide sequence ID" value="XM_064820964.1"/>
</dbReference>
<organism evidence="3 4">
    <name type="scientific">Mucor velutinosus</name>
    <dbReference type="NCBI Taxonomy" id="708070"/>
    <lineage>
        <taxon>Eukaryota</taxon>
        <taxon>Fungi</taxon>
        <taxon>Fungi incertae sedis</taxon>
        <taxon>Mucoromycota</taxon>
        <taxon>Mucoromycotina</taxon>
        <taxon>Mucoromycetes</taxon>
        <taxon>Mucorales</taxon>
        <taxon>Mucorineae</taxon>
        <taxon>Mucoraceae</taxon>
        <taxon>Mucor</taxon>
    </lineage>
</organism>
<dbReference type="EMBL" id="JASEJX010000013">
    <property type="protein sequence ID" value="KAK4518218.1"/>
    <property type="molecule type" value="Genomic_DNA"/>
</dbReference>
<dbReference type="Pfam" id="PF00855">
    <property type="entry name" value="PWWP"/>
    <property type="match status" value="1"/>
</dbReference>
<keyword evidence="4" id="KW-1185">Reference proteome</keyword>